<dbReference type="InterPro" id="IPR036291">
    <property type="entry name" value="NAD(P)-bd_dom_sf"/>
</dbReference>
<comment type="caution">
    <text evidence="2">The sequence shown here is derived from an EMBL/GenBank/DDBJ whole genome shotgun (WGS) entry which is preliminary data.</text>
</comment>
<gene>
    <name evidence="2" type="ORF">A2V49_02005</name>
</gene>
<dbReference type="AlphaFoldDB" id="A0A1F4UM62"/>
<dbReference type="InterPro" id="IPR016040">
    <property type="entry name" value="NAD(P)-bd_dom"/>
</dbReference>
<evidence type="ECO:0000259" key="1">
    <source>
        <dbReference type="Pfam" id="PF16363"/>
    </source>
</evidence>
<proteinExistence type="predicted"/>
<organism evidence="2 3">
    <name type="scientific">candidate division WWE3 bacterium RBG_19FT_COMBO_34_6</name>
    <dbReference type="NCBI Taxonomy" id="1802612"/>
    <lineage>
        <taxon>Bacteria</taxon>
        <taxon>Katanobacteria</taxon>
    </lineage>
</organism>
<dbReference type="PANTHER" id="PTHR43000">
    <property type="entry name" value="DTDP-D-GLUCOSE 4,6-DEHYDRATASE-RELATED"/>
    <property type="match status" value="1"/>
</dbReference>
<evidence type="ECO:0000313" key="2">
    <source>
        <dbReference type="EMBL" id="OGC45996.1"/>
    </source>
</evidence>
<reference evidence="2 3" key="1">
    <citation type="journal article" date="2016" name="Nat. Commun.">
        <title>Thousands of microbial genomes shed light on interconnected biogeochemical processes in an aquifer system.</title>
        <authorList>
            <person name="Anantharaman K."/>
            <person name="Brown C.T."/>
            <person name="Hug L.A."/>
            <person name="Sharon I."/>
            <person name="Castelle C.J."/>
            <person name="Probst A.J."/>
            <person name="Thomas B.C."/>
            <person name="Singh A."/>
            <person name="Wilkins M.J."/>
            <person name="Karaoz U."/>
            <person name="Brodie E.L."/>
            <person name="Williams K.H."/>
            <person name="Hubbard S.S."/>
            <person name="Banfield J.F."/>
        </authorList>
    </citation>
    <scope>NUCLEOTIDE SEQUENCE [LARGE SCALE GENOMIC DNA]</scope>
</reference>
<dbReference type="Gene3D" id="3.90.25.10">
    <property type="entry name" value="UDP-galactose 4-epimerase, domain 1"/>
    <property type="match status" value="1"/>
</dbReference>
<accession>A0A1F4UM62</accession>
<dbReference type="SUPFAM" id="SSF51735">
    <property type="entry name" value="NAD(P)-binding Rossmann-fold domains"/>
    <property type="match status" value="1"/>
</dbReference>
<sequence length="338" mass="38776">MQRNLYLIGKKIVLLTGGAGFIGHHTVEHFLKYTDWKLIILDRLNYSGNLNFLTDIIIWDQLKERVRFVYHDFRAPISETTKKLIGHVDYIIHMGAESHVDNSIKDPDLFAQANVIGTVNILNYARDIKPELFFYVSTDEVYGPSINGHLHKEGEPHKPSNPYSASKSGAEAFCYAYWNTYGVPIIITNTMNNFGERQNPEKFVPKTIKSILNNEKVILHCKKEDNKVIEVSSRCWLHARNHADGLLFLLQKGTPGEKYNITGQKASVEEIADKISLILGKKIKKKFEDFHSFRPGHDMHYGLSGQKMTKMGWVPPYSLDESLDKTVKWTIENPKWLN</sequence>
<evidence type="ECO:0000313" key="3">
    <source>
        <dbReference type="Proteomes" id="UP000178615"/>
    </source>
</evidence>
<dbReference type="Gene3D" id="3.40.50.720">
    <property type="entry name" value="NAD(P)-binding Rossmann-like Domain"/>
    <property type="match status" value="1"/>
</dbReference>
<dbReference type="Proteomes" id="UP000178615">
    <property type="component" value="Unassembled WGS sequence"/>
</dbReference>
<dbReference type="Pfam" id="PF16363">
    <property type="entry name" value="GDP_Man_Dehyd"/>
    <property type="match status" value="1"/>
</dbReference>
<protein>
    <recommendedName>
        <fullName evidence="1">NAD(P)-binding domain-containing protein</fullName>
    </recommendedName>
</protein>
<name>A0A1F4UM62_UNCKA</name>
<dbReference type="EMBL" id="MEUV01000017">
    <property type="protein sequence ID" value="OGC45996.1"/>
    <property type="molecule type" value="Genomic_DNA"/>
</dbReference>
<feature type="domain" description="NAD(P)-binding" evidence="1">
    <location>
        <begin position="14"/>
        <end position="325"/>
    </location>
</feature>